<evidence type="ECO:0000313" key="3">
    <source>
        <dbReference type="EMBL" id="MBM7803551.1"/>
    </source>
</evidence>
<dbReference type="Proteomes" id="UP000746584">
    <property type="component" value="Unassembled WGS sequence"/>
</dbReference>
<dbReference type="Proteomes" id="UP000648535">
    <property type="component" value="Unassembled WGS sequence"/>
</dbReference>
<feature type="domain" description="DUF3887" evidence="1">
    <location>
        <begin position="106"/>
        <end position="195"/>
    </location>
</feature>
<comment type="caution">
    <text evidence="2">The sequence shown here is derived from an EMBL/GenBank/DDBJ whole genome shotgun (WGS) entry which is preliminary data.</text>
</comment>
<proteinExistence type="predicted"/>
<reference evidence="3 5" key="3">
    <citation type="submission" date="2021-01" db="EMBL/GenBank/DDBJ databases">
        <title>Sequencing the genomes of 1000 actinobacteria strains.</title>
        <authorList>
            <person name="Klenk H.-P."/>
        </authorList>
    </citation>
    <scope>NUCLEOTIDE SEQUENCE [LARGE SCALE GENOMIC DNA]</scope>
    <source>
        <strain evidence="3 5">DSM 20542</strain>
    </source>
</reference>
<dbReference type="AlphaFoldDB" id="A0A8H9GBS9"/>
<evidence type="ECO:0000259" key="1">
    <source>
        <dbReference type="Pfam" id="PF13026"/>
    </source>
</evidence>
<dbReference type="RefSeq" id="WP_175327937.1">
    <property type="nucleotide sequence ID" value="NZ_BMOI01000006.1"/>
</dbReference>
<name>A0A8H9GBS9_9MICO</name>
<keyword evidence="5" id="KW-1185">Reference proteome</keyword>
<dbReference type="EMBL" id="JAFBCG010000001">
    <property type="protein sequence ID" value="MBM7803551.1"/>
    <property type="molecule type" value="Genomic_DNA"/>
</dbReference>
<dbReference type="EMBL" id="BMOI01000006">
    <property type="protein sequence ID" value="GGK99708.1"/>
    <property type="molecule type" value="Genomic_DNA"/>
</dbReference>
<reference evidence="2" key="1">
    <citation type="journal article" date="2014" name="Int. J. Syst. Evol. Microbiol.">
        <title>Complete genome sequence of Corynebacterium casei LMG S-19264T (=DSM 44701T), isolated from a smear-ripened cheese.</title>
        <authorList>
            <consortium name="US DOE Joint Genome Institute (JGI-PGF)"/>
            <person name="Walter F."/>
            <person name="Albersmeier A."/>
            <person name="Kalinowski J."/>
            <person name="Ruckert C."/>
        </authorList>
    </citation>
    <scope>NUCLEOTIDE SEQUENCE</scope>
    <source>
        <strain evidence="2">JCM 1480</strain>
    </source>
</reference>
<evidence type="ECO:0000313" key="2">
    <source>
        <dbReference type="EMBL" id="GGK99708.1"/>
    </source>
</evidence>
<gene>
    <name evidence="2" type="ORF">GCM10009769_17330</name>
    <name evidence="3" type="ORF">JOE58_002802</name>
</gene>
<dbReference type="Gene3D" id="3.10.450.590">
    <property type="match status" value="1"/>
</dbReference>
<dbReference type="InterPro" id="IPR024981">
    <property type="entry name" value="DUF3887"/>
</dbReference>
<organism evidence="2 4">
    <name type="scientific">Curtobacterium luteum</name>
    <dbReference type="NCBI Taxonomy" id="33881"/>
    <lineage>
        <taxon>Bacteria</taxon>
        <taxon>Bacillati</taxon>
        <taxon>Actinomycetota</taxon>
        <taxon>Actinomycetes</taxon>
        <taxon>Micrococcales</taxon>
        <taxon>Microbacteriaceae</taxon>
        <taxon>Curtobacterium</taxon>
    </lineage>
</organism>
<evidence type="ECO:0000313" key="4">
    <source>
        <dbReference type="Proteomes" id="UP000648535"/>
    </source>
</evidence>
<reference evidence="2" key="2">
    <citation type="submission" date="2020-09" db="EMBL/GenBank/DDBJ databases">
        <authorList>
            <person name="Sun Q."/>
            <person name="Ohkuma M."/>
        </authorList>
    </citation>
    <scope>NUCLEOTIDE SEQUENCE</scope>
    <source>
        <strain evidence="2">JCM 1480</strain>
    </source>
</reference>
<dbReference type="Pfam" id="PF13026">
    <property type="entry name" value="DUF3887"/>
    <property type="match status" value="1"/>
</dbReference>
<accession>A0A8H9GBS9</accession>
<sequence length="203" mass="21675">MSDDLYELATRLYRDVGGIIASPVLQEADQPLDRIAAVRALGDQTTAMLSAAVLAARRSGVTWQQIGEVLGVSRQAAFQRFGRPEPVSGHEAEPLAAAEGAAVERATAVVNELARGSWQAVVDRFDDAMRARLSVDGLAAAWSQVVDAVGAFDHGGETRVSRASGFTITTTPLRFERDECTARISFWDDGRISGLFILAGSPS</sequence>
<protein>
    <recommendedName>
        <fullName evidence="1">DUF3887 domain-containing protein</fullName>
    </recommendedName>
</protein>
<evidence type="ECO:0000313" key="5">
    <source>
        <dbReference type="Proteomes" id="UP000746584"/>
    </source>
</evidence>